<dbReference type="Proteomes" id="UP000176997">
    <property type="component" value="Unassembled WGS sequence"/>
</dbReference>
<keyword evidence="2" id="KW-1133">Transmembrane helix</keyword>
<comment type="caution">
    <text evidence="3">The sequence shown here is derived from an EMBL/GenBank/DDBJ whole genome shotgun (WGS) entry which is preliminary data.</text>
</comment>
<sequence>MDNIQFSDQGSSLGDSDLPRPKASTGVRWIMKLSGGAIRDERQANYVLLGLALVFFIATIFVIKSNFSSPSASSTVQYKEDLSPAARAKLPPEVYNALPSRADN</sequence>
<organism evidence="3 4">
    <name type="scientific">Candidatus Yonathbacteria bacterium RIFCSPHIGHO2_01_FULL_51_10</name>
    <dbReference type="NCBI Taxonomy" id="1802723"/>
    <lineage>
        <taxon>Bacteria</taxon>
        <taxon>Candidatus Yonathiibacteriota</taxon>
    </lineage>
</organism>
<evidence type="ECO:0000256" key="1">
    <source>
        <dbReference type="SAM" id="MobiDB-lite"/>
    </source>
</evidence>
<dbReference type="AlphaFoldDB" id="A0A1G2S6T3"/>
<protein>
    <submittedName>
        <fullName evidence="3">Uncharacterized protein</fullName>
    </submittedName>
</protein>
<feature type="transmembrane region" description="Helical" evidence="2">
    <location>
        <begin position="44"/>
        <end position="63"/>
    </location>
</feature>
<evidence type="ECO:0000313" key="4">
    <source>
        <dbReference type="Proteomes" id="UP000176997"/>
    </source>
</evidence>
<gene>
    <name evidence="3" type="ORF">A2675_01710</name>
</gene>
<keyword evidence="2" id="KW-0812">Transmembrane</keyword>
<feature type="compositionally biased region" description="Low complexity" evidence="1">
    <location>
        <begin position="7"/>
        <end position="16"/>
    </location>
</feature>
<feature type="region of interest" description="Disordered" evidence="1">
    <location>
        <begin position="1"/>
        <end position="23"/>
    </location>
</feature>
<evidence type="ECO:0000256" key="2">
    <source>
        <dbReference type="SAM" id="Phobius"/>
    </source>
</evidence>
<dbReference type="EMBL" id="MHUS01000017">
    <property type="protein sequence ID" value="OHA80813.1"/>
    <property type="molecule type" value="Genomic_DNA"/>
</dbReference>
<reference evidence="3 4" key="1">
    <citation type="journal article" date="2016" name="Nat. Commun.">
        <title>Thousands of microbial genomes shed light on interconnected biogeochemical processes in an aquifer system.</title>
        <authorList>
            <person name="Anantharaman K."/>
            <person name="Brown C.T."/>
            <person name="Hug L.A."/>
            <person name="Sharon I."/>
            <person name="Castelle C.J."/>
            <person name="Probst A.J."/>
            <person name="Thomas B.C."/>
            <person name="Singh A."/>
            <person name="Wilkins M.J."/>
            <person name="Karaoz U."/>
            <person name="Brodie E.L."/>
            <person name="Williams K.H."/>
            <person name="Hubbard S.S."/>
            <person name="Banfield J.F."/>
        </authorList>
    </citation>
    <scope>NUCLEOTIDE SEQUENCE [LARGE SCALE GENOMIC DNA]</scope>
</reference>
<name>A0A1G2S6T3_9BACT</name>
<accession>A0A1G2S6T3</accession>
<dbReference type="STRING" id="1802723.A2675_01710"/>
<keyword evidence="2" id="KW-0472">Membrane</keyword>
<evidence type="ECO:0000313" key="3">
    <source>
        <dbReference type="EMBL" id="OHA80813.1"/>
    </source>
</evidence>
<proteinExistence type="predicted"/>